<dbReference type="Gene3D" id="3.40.50.300">
    <property type="entry name" value="P-loop containing nucleotide triphosphate hydrolases"/>
    <property type="match status" value="1"/>
</dbReference>
<protein>
    <submittedName>
        <fullName evidence="1">AerL protein</fullName>
    </submittedName>
</protein>
<dbReference type="Proteomes" id="UP000189835">
    <property type="component" value="Unassembled WGS sequence"/>
</dbReference>
<evidence type="ECO:0000313" key="2">
    <source>
        <dbReference type="Proteomes" id="UP000189835"/>
    </source>
</evidence>
<dbReference type="AlphaFoldDB" id="A0A1V4BZF8"/>
<dbReference type="EMBL" id="MVGR01000001">
    <property type="protein sequence ID" value="OPF20224.1"/>
    <property type="molecule type" value="Genomic_DNA"/>
</dbReference>
<accession>A0A1V4BZF8</accession>
<gene>
    <name evidence="1" type="ORF">B1L04_02070</name>
</gene>
<proteinExistence type="predicted"/>
<dbReference type="InterPro" id="IPR027417">
    <property type="entry name" value="P-loop_NTPase"/>
</dbReference>
<reference evidence="1 2" key="1">
    <citation type="submission" date="2017-02" db="EMBL/GenBank/DDBJ databases">
        <title>Genome sequence of Microcystis aeruginosa KW.</title>
        <authorList>
            <person name="Oh H.-M."/>
            <person name="Ahn C.-Y."/>
            <person name="Jeong H."/>
            <person name="Srivastava A."/>
            <person name="Lee H.-G."/>
            <person name="Kang S.-R."/>
        </authorList>
    </citation>
    <scope>NUCLEOTIDE SEQUENCE [LARGE SCALE GENOMIC DNA]</scope>
    <source>
        <strain evidence="1 2">KW</strain>
    </source>
</reference>
<evidence type="ECO:0000313" key="1">
    <source>
        <dbReference type="EMBL" id="OPF20224.1"/>
    </source>
</evidence>
<comment type="caution">
    <text evidence="1">The sequence shown here is derived from an EMBL/GenBank/DDBJ whole genome shotgun (WGS) entry which is preliminary data.</text>
</comment>
<sequence length="314" mass="37654">MNTQTKLSNQALNYYPIADKQFFPVYSYMNNRINMWNTERKLKQELLNNSSVIFVYQMGKVGSMSTYLTLKKHLQNQAIYHIHNLNSEHFSKIWKTMQLEKHYHAFTFGHSCMTKYLSEHIEEIKNQKNIKIITGVREPIARNISWFFQVIHCQSVFPEFFIKYQEGLITMDEIFKKFWSQKFVYGKQFDWFEEELQPVFGIDIASIDFPKEKGYAIANFPDRNIDLLVLKLEKLDSCLKEALETFLGVENLDCERLDRADFLEADDYLIYDNLRKSLTFSDEYLEEIYDQPLVRHFYTDEEINKFKLKWSSQR</sequence>
<dbReference type="SUPFAM" id="SSF52540">
    <property type="entry name" value="P-loop containing nucleoside triphosphate hydrolases"/>
    <property type="match status" value="1"/>
</dbReference>
<name>A0A1V4BZF8_MICAE</name>
<organism evidence="1 2">
    <name type="scientific">Microcystis aeruginosa KW</name>
    <dbReference type="NCBI Taxonomy" id="1960155"/>
    <lineage>
        <taxon>Bacteria</taxon>
        <taxon>Bacillati</taxon>
        <taxon>Cyanobacteriota</taxon>
        <taxon>Cyanophyceae</taxon>
        <taxon>Oscillatoriophycideae</taxon>
        <taxon>Chroococcales</taxon>
        <taxon>Microcystaceae</taxon>
        <taxon>Microcystis</taxon>
    </lineage>
</organism>
<dbReference type="Pfam" id="PF10364">
    <property type="entry name" value="NKWYS"/>
    <property type="match status" value="1"/>
</dbReference>
<dbReference type="InterPro" id="IPR018831">
    <property type="entry name" value="Uncharacterised_NKWYS"/>
</dbReference>